<evidence type="ECO:0000256" key="6">
    <source>
        <dbReference type="ARBA" id="ARBA00049024"/>
    </source>
</evidence>
<dbReference type="InterPro" id="IPR016161">
    <property type="entry name" value="Ald_DH/histidinol_DH"/>
</dbReference>
<dbReference type="GO" id="GO:0004350">
    <property type="term" value="F:glutamate-5-semialdehyde dehydrogenase activity"/>
    <property type="evidence" value="ECO:0007669"/>
    <property type="project" value="UniProtKB-UniRule"/>
</dbReference>
<dbReference type="EMBL" id="MGER01000015">
    <property type="protein sequence ID" value="OGL88727.1"/>
    <property type="molecule type" value="Genomic_DNA"/>
</dbReference>
<evidence type="ECO:0000256" key="7">
    <source>
        <dbReference type="HAMAP-Rule" id="MF_00412"/>
    </source>
</evidence>
<evidence type="ECO:0000256" key="2">
    <source>
        <dbReference type="ARBA" id="ARBA00022605"/>
    </source>
</evidence>
<comment type="caution">
    <text evidence="9">The sequence shown here is derived from an EMBL/GenBank/DDBJ whole genome shotgun (WGS) entry which is preliminary data.</text>
</comment>
<protein>
    <recommendedName>
        <fullName evidence="7">Gamma-glutamyl phosphate reductase</fullName>
        <shortName evidence="7">GPR</shortName>
        <ecNumber evidence="7">1.2.1.41</ecNumber>
    </recommendedName>
    <alternativeName>
        <fullName evidence="7">Glutamate-5-semialdehyde dehydrogenase</fullName>
    </alternativeName>
    <alternativeName>
        <fullName evidence="7">Glutamyl-gamma-semialdehyde dehydrogenase</fullName>
        <shortName evidence="7">GSA dehydrogenase</shortName>
    </alternativeName>
</protein>
<gene>
    <name evidence="7" type="primary">proA</name>
    <name evidence="9" type="ORF">A3I42_01700</name>
</gene>
<evidence type="ECO:0000256" key="5">
    <source>
        <dbReference type="ARBA" id="ARBA00023002"/>
    </source>
</evidence>
<dbReference type="GO" id="GO:0055129">
    <property type="term" value="P:L-proline biosynthetic process"/>
    <property type="evidence" value="ECO:0007669"/>
    <property type="project" value="UniProtKB-UniRule"/>
</dbReference>
<feature type="domain" description="Aldehyde dehydrogenase" evidence="8">
    <location>
        <begin position="11"/>
        <end position="280"/>
    </location>
</feature>
<keyword evidence="4 7" id="KW-0521">NADP</keyword>
<evidence type="ECO:0000256" key="1">
    <source>
        <dbReference type="ARBA" id="ARBA00004985"/>
    </source>
</evidence>
<comment type="catalytic activity">
    <reaction evidence="6 7">
        <text>L-glutamate 5-semialdehyde + phosphate + NADP(+) = L-glutamyl 5-phosphate + NADPH + H(+)</text>
        <dbReference type="Rhea" id="RHEA:19541"/>
        <dbReference type="ChEBI" id="CHEBI:15378"/>
        <dbReference type="ChEBI" id="CHEBI:43474"/>
        <dbReference type="ChEBI" id="CHEBI:57783"/>
        <dbReference type="ChEBI" id="CHEBI:58066"/>
        <dbReference type="ChEBI" id="CHEBI:58274"/>
        <dbReference type="ChEBI" id="CHEBI:58349"/>
        <dbReference type="EC" id="1.2.1.41"/>
    </reaction>
</comment>
<reference evidence="9 10" key="1">
    <citation type="journal article" date="2016" name="Nat. Commun.">
        <title>Thousands of microbial genomes shed light on interconnected biogeochemical processes in an aquifer system.</title>
        <authorList>
            <person name="Anantharaman K."/>
            <person name="Brown C.T."/>
            <person name="Hug L.A."/>
            <person name="Sharon I."/>
            <person name="Castelle C.J."/>
            <person name="Probst A.J."/>
            <person name="Thomas B.C."/>
            <person name="Singh A."/>
            <person name="Wilkins M.J."/>
            <person name="Karaoz U."/>
            <person name="Brodie E.L."/>
            <person name="Williams K.H."/>
            <person name="Hubbard S.S."/>
            <person name="Banfield J.F."/>
        </authorList>
    </citation>
    <scope>NUCLEOTIDE SEQUENCE [LARGE SCALE GENOMIC DNA]</scope>
</reference>
<dbReference type="HAMAP" id="MF_00412">
    <property type="entry name" value="ProA"/>
    <property type="match status" value="1"/>
</dbReference>
<name>A0A1F7VFG8_9BACT</name>
<dbReference type="Pfam" id="PF00171">
    <property type="entry name" value="Aldedh"/>
    <property type="match status" value="1"/>
</dbReference>
<proteinExistence type="inferred from homology"/>
<keyword evidence="5 7" id="KW-0560">Oxidoreductase</keyword>
<evidence type="ECO:0000313" key="10">
    <source>
        <dbReference type="Proteomes" id="UP000178264"/>
    </source>
</evidence>
<dbReference type="Gene3D" id="3.40.309.10">
    <property type="entry name" value="Aldehyde Dehydrogenase, Chain A, domain 2"/>
    <property type="match status" value="1"/>
</dbReference>
<dbReference type="PANTHER" id="PTHR11063:SF8">
    <property type="entry name" value="DELTA-1-PYRROLINE-5-CARBOXYLATE SYNTHASE"/>
    <property type="match status" value="1"/>
</dbReference>
<evidence type="ECO:0000259" key="8">
    <source>
        <dbReference type="Pfam" id="PF00171"/>
    </source>
</evidence>
<dbReference type="AlphaFoldDB" id="A0A1F7VFG8"/>
<dbReference type="GO" id="GO:0050661">
    <property type="term" value="F:NADP binding"/>
    <property type="evidence" value="ECO:0007669"/>
    <property type="project" value="InterPro"/>
</dbReference>
<accession>A0A1F7VFG8</accession>
<dbReference type="SUPFAM" id="SSF53720">
    <property type="entry name" value="ALDH-like"/>
    <property type="match status" value="1"/>
</dbReference>
<keyword evidence="2 7" id="KW-0028">Amino-acid biosynthesis</keyword>
<dbReference type="InterPro" id="IPR012134">
    <property type="entry name" value="Glu-5-SA_DH"/>
</dbReference>
<dbReference type="GO" id="GO:0005737">
    <property type="term" value="C:cytoplasm"/>
    <property type="evidence" value="ECO:0007669"/>
    <property type="project" value="UniProtKB-SubCell"/>
</dbReference>
<sequence length="415" mass="45127">MENNLSPLTIAQHARTASLALQAVPAAMRHRVLITAATLLQRRKKDILAADTADVHRARHKVSPAFINRLTLNEKRFSEMIAAIRAIARQKDPLGEVIERRKIKNGVVLKKVRVSIGVLFIIYEARPHVTADAAALALRAGNAVILKGGSEARNTNRLIAQCFQQALKSAGLPLHAAQFIDTADRTVVKKLLKCADDIDLVIPRGGYGLVKWVRKESHIPSLSHAEGLDHTYVDASADIPLAIKVIVNAKTSFPAACNSLDHLLVHERIAQKLLPPLQTALVPYGVELRGDAKARKIINVKAATMQDWDTEYLSLTMGIKIVPNVDEATAHINAHGSKHSESIIARDKKTIALFKKNVDAAGIFVNCSTRLHDGGVFGLGAEMGINTGKLHARGPVGAKELTTYKWIAEGNGQTR</sequence>
<comment type="function">
    <text evidence="7">Catalyzes the NADPH-dependent reduction of L-glutamate 5-phosphate into L-glutamate 5-semialdehyde and phosphate. The product spontaneously undergoes cyclization to form 1-pyrroline-5-carboxylate.</text>
</comment>
<dbReference type="CDD" id="cd07079">
    <property type="entry name" value="ALDH_F18-19_ProA-GPR"/>
    <property type="match status" value="1"/>
</dbReference>
<evidence type="ECO:0000256" key="3">
    <source>
        <dbReference type="ARBA" id="ARBA00022650"/>
    </source>
</evidence>
<comment type="pathway">
    <text evidence="1 7">Amino-acid biosynthesis; L-proline biosynthesis; L-glutamate 5-semialdehyde from L-glutamate: step 2/2.</text>
</comment>
<dbReference type="InterPro" id="IPR016162">
    <property type="entry name" value="Ald_DH_N"/>
</dbReference>
<dbReference type="NCBIfam" id="NF001221">
    <property type="entry name" value="PRK00197.1"/>
    <property type="match status" value="1"/>
</dbReference>
<keyword evidence="3 7" id="KW-0641">Proline biosynthesis</keyword>
<dbReference type="InterPro" id="IPR000965">
    <property type="entry name" value="GPR_dom"/>
</dbReference>
<keyword evidence="7" id="KW-0963">Cytoplasm</keyword>
<dbReference type="Gene3D" id="3.40.605.10">
    <property type="entry name" value="Aldehyde Dehydrogenase, Chain A, domain 1"/>
    <property type="match status" value="1"/>
</dbReference>
<dbReference type="EC" id="1.2.1.41" evidence="7"/>
<comment type="similarity">
    <text evidence="7">Belongs to the gamma-glutamyl phosphate reductase family.</text>
</comment>
<dbReference type="InterPro" id="IPR015590">
    <property type="entry name" value="Aldehyde_DH_dom"/>
</dbReference>
<dbReference type="FunFam" id="3.40.309.10:FF:000006">
    <property type="entry name" value="Gamma-glutamyl phosphate reductase"/>
    <property type="match status" value="1"/>
</dbReference>
<dbReference type="InterPro" id="IPR016163">
    <property type="entry name" value="Ald_DH_C"/>
</dbReference>
<dbReference type="InterPro" id="IPR020593">
    <property type="entry name" value="G-glutamylP_reductase_CS"/>
</dbReference>
<comment type="subcellular location">
    <subcellularLocation>
        <location evidence="7">Cytoplasm</location>
    </subcellularLocation>
</comment>
<evidence type="ECO:0000313" key="9">
    <source>
        <dbReference type="EMBL" id="OGL88727.1"/>
    </source>
</evidence>
<dbReference type="PIRSF" id="PIRSF000151">
    <property type="entry name" value="GPR"/>
    <property type="match status" value="1"/>
</dbReference>
<dbReference type="PANTHER" id="PTHR11063">
    <property type="entry name" value="GLUTAMATE SEMIALDEHYDE DEHYDROGENASE"/>
    <property type="match status" value="1"/>
</dbReference>
<dbReference type="UniPathway" id="UPA00098">
    <property type="reaction ID" value="UER00360"/>
</dbReference>
<dbReference type="NCBIfam" id="TIGR00407">
    <property type="entry name" value="proA"/>
    <property type="match status" value="1"/>
</dbReference>
<organism evidence="9 10">
    <name type="scientific">Candidatus Uhrbacteria bacterium RIFCSPLOWO2_02_FULL_49_11</name>
    <dbReference type="NCBI Taxonomy" id="1802409"/>
    <lineage>
        <taxon>Bacteria</taxon>
        <taxon>Candidatus Uhriibacteriota</taxon>
    </lineage>
</organism>
<evidence type="ECO:0000256" key="4">
    <source>
        <dbReference type="ARBA" id="ARBA00022857"/>
    </source>
</evidence>
<dbReference type="Proteomes" id="UP000178264">
    <property type="component" value="Unassembled WGS sequence"/>
</dbReference>
<dbReference type="PROSITE" id="PS01223">
    <property type="entry name" value="PROA"/>
    <property type="match status" value="1"/>
</dbReference>